<protein>
    <recommendedName>
        <fullName evidence="2">Protein NATD1</fullName>
    </recommendedName>
    <alternativeName>
        <fullName evidence="3">N-acetyltransferase domain-containing protein 1</fullName>
    </alternativeName>
</protein>
<accession>A0A6P4J3I9</accession>
<gene>
    <name evidence="6" type="primary">LOC108079870</name>
</gene>
<comment type="similarity">
    <text evidence="1">Belongs to the NATD1 family.</text>
</comment>
<dbReference type="AlphaFoldDB" id="A0A6P4J3I9"/>
<dbReference type="PANTHER" id="PTHR31435">
    <property type="entry name" value="PROTEIN NATD1"/>
    <property type="match status" value="1"/>
</dbReference>
<evidence type="ECO:0000313" key="5">
    <source>
        <dbReference type="Proteomes" id="UP001652661"/>
    </source>
</evidence>
<dbReference type="InterPro" id="IPR045057">
    <property type="entry name" value="Gcn5-rel_NAT"/>
</dbReference>
<proteinExistence type="inferred from homology"/>
<feature type="domain" description="N-acetyltransferase" evidence="4">
    <location>
        <begin position="58"/>
        <end position="144"/>
    </location>
</feature>
<organism evidence="5 6">
    <name type="scientific">Drosophila kikkawai</name>
    <name type="common">Fruit fly</name>
    <dbReference type="NCBI Taxonomy" id="30033"/>
    <lineage>
        <taxon>Eukaryota</taxon>
        <taxon>Metazoa</taxon>
        <taxon>Ecdysozoa</taxon>
        <taxon>Arthropoda</taxon>
        <taxon>Hexapoda</taxon>
        <taxon>Insecta</taxon>
        <taxon>Pterygota</taxon>
        <taxon>Neoptera</taxon>
        <taxon>Endopterygota</taxon>
        <taxon>Diptera</taxon>
        <taxon>Brachycera</taxon>
        <taxon>Muscomorpha</taxon>
        <taxon>Ephydroidea</taxon>
        <taxon>Drosophilidae</taxon>
        <taxon>Drosophila</taxon>
        <taxon>Sophophora</taxon>
    </lineage>
</organism>
<dbReference type="Pfam" id="PF14542">
    <property type="entry name" value="Acetyltransf_CG"/>
    <property type="match status" value="1"/>
</dbReference>
<dbReference type="InterPro" id="IPR031165">
    <property type="entry name" value="GNAT_YJDJ"/>
</dbReference>
<sequence>MFSKFRQLNGLIFNTARRTYSIYSTVYSGNPNMSRTENLLKPTCPYRHRQARSPSTFEVNKNRGQFYIDVEGMQAVLLFSIHKQVMTIWSTQVPEELSGRGLGKLLAKSALDFALLNGYFLNVKCGFVKHYIEKYHPQYAQYML</sequence>
<reference evidence="6" key="1">
    <citation type="submission" date="2025-08" db="UniProtKB">
        <authorList>
            <consortium name="RefSeq"/>
        </authorList>
    </citation>
    <scope>IDENTIFICATION</scope>
    <source>
        <strain evidence="6">14028-0561.14</strain>
        <tissue evidence="6">Whole fly</tissue>
    </source>
</reference>
<dbReference type="OrthoDB" id="74247at2759"/>
<name>A0A6P4J3I9_DROKI</name>
<dbReference type="PROSITE" id="PS51729">
    <property type="entry name" value="GNAT_YJDJ"/>
    <property type="match status" value="1"/>
</dbReference>
<keyword evidence="5" id="KW-1185">Reference proteome</keyword>
<dbReference type="InterPro" id="IPR016181">
    <property type="entry name" value="Acyl_CoA_acyltransferase"/>
</dbReference>
<evidence type="ECO:0000256" key="1">
    <source>
        <dbReference type="ARBA" id="ARBA00006233"/>
    </source>
</evidence>
<dbReference type="GeneID" id="108079870"/>
<evidence type="ECO:0000256" key="2">
    <source>
        <dbReference type="ARBA" id="ARBA00020243"/>
    </source>
</evidence>
<evidence type="ECO:0000259" key="4">
    <source>
        <dbReference type="PROSITE" id="PS51729"/>
    </source>
</evidence>
<dbReference type="Gene3D" id="3.40.630.30">
    <property type="match status" value="1"/>
</dbReference>
<dbReference type="PANTHER" id="PTHR31435:SF9">
    <property type="entry name" value="PROTEIN NATD1"/>
    <property type="match status" value="1"/>
</dbReference>
<evidence type="ECO:0000256" key="3">
    <source>
        <dbReference type="ARBA" id="ARBA00031876"/>
    </source>
</evidence>
<dbReference type="SUPFAM" id="SSF55729">
    <property type="entry name" value="Acyl-CoA N-acyltransferases (Nat)"/>
    <property type="match status" value="1"/>
</dbReference>
<dbReference type="Proteomes" id="UP001652661">
    <property type="component" value="Chromosome 3L"/>
</dbReference>
<dbReference type="RefSeq" id="XP_017029871.1">
    <property type="nucleotide sequence ID" value="XM_017174382.3"/>
</dbReference>
<evidence type="ECO:0000313" key="6">
    <source>
        <dbReference type="RefSeq" id="XP_017029871.1"/>
    </source>
</evidence>